<accession>W6A6H3</accession>
<dbReference type="AlphaFoldDB" id="W6A6H3"/>
<gene>
    <name evidence="1" type="ORF">SCULI_v1c02250</name>
</gene>
<dbReference type="KEGG" id="scq:SCULI_v1c02250"/>
<protein>
    <submittedName>
        <fullName evidence="1">Uncharacterized protein</fullName>
    </submittedName>
</protein>
<sequence length="227" mass="26519">MQKESWFKLIDSSNKLIKNFDKSNIIKSVKEFSENLVLFSEIYSSDRDQFYKFIGQEYKQFFVQATNIVSSADSVAVIMQLNEGINDYLILINLFRQLIVMLDSLSSDYWLKLDSNNNGDFAKLIIEQANKAVFEKNQEVIELVEQKSKEFSFAKDEFFTNNLNHQLWTEIKSLEQIVLSKPDGDFEYFKEILSQKEHLADDMVINLWAILAINISYLDYLNNLVNA</sequence>
<dbReference type="Proteomes" id="UP000019267">
    <property type="component" value="Chromosome"/>
</dbReference>
<evidence type="ECO:0000313" key="1">
    <source>
        <dbReference type="EMBL" id="AHI52566.1"/>
    </source>
</evidence>
<dbReference type="EMBL" id="CP006681">
    <property type="protein sequence ID" value="AHI52566.1"/>
    <property type="molecule type" value="Genomic_DNA"/>
</dbReference>
<dbReference type="STRING" id="1276246.SCULI_v1c02250"/>
<dbReference type="PATRIC" id="fig|1276246.3.peg.224"/>
<organism evidence="1 2">
    <name type="scientific">Spiroplasma culicicola AES-1</name>
    <dbReference type="NCBI Taxonomy" id="1276246"/>
    <lineage>
        <taxon>Bacteria</taxon>
        <taxon>Bacillati</taxon>
        <taxon>Mycoplasmatota</taxon>
        <taxon>Mollicutes</taxon>
        <taxon>Entomoplasmatales</taxon>
        <taxon>Spiroplasmataceae</taxon>
        <taxon>Spiroplasma</taxon>
    </lineage>
</organism>
<reference evidence="1 2" key="1">
    <citation type="journal article" date="2014" name="Genome Biol. Evol.">
        <title>Molecular evolution of the substrate utilization strategies and putative virulence factors in mosquito-associated Spiroplasma species.</title>
        <authorList>
            <person name="Chang T.H."/>
            <person name="Lo W.S."/>
            <person name="Ku C."/>
            <person name="Chen L.L."/>
            <person name="Kuo C.H."/>
        </authorList>
    </citation>
    <scope>NUCLEOTIDE SEQUENCE [LARGE SCALE GENOMIC DNA]</scope>
    <source>
        <strain evidence="1">AES-1</strain>
    </source>
</reference>
<proteinExistence type="predicted"/>
<keyword evidence="2" id="KW-1185">Reference proteome</keyword>
<dbReference type="HOGENOM" id="CLU_1199180_0_0_14"/>
<evidence type="ECO:0000313" key="2">
    <source>
        <dbReference type="Proteomes" id="UP000019267"/>
    </source>
</evidence>
<name>W6A6H3_9MOLU</name>